<keyword evidence="3" id="KW-1185">Reference proteome</keyword>
<dbReference type="KEGG" id="ipo:Ilyop_1278"/>
<sequence>MKKKLKEVYTVLIVFLIIALPIVHLNYVIKLAKEQGEVRKIKKIVSESEELYQSKKIELENKVDLEKIEKEARTKLRMEVSNEIEYFKLK</sequence>
<gene>
    <name evidence="2" type="ordered locus">Ilyop_1278</name>
</gene>
<dbReference type="Proteomes" id="UP000006875">
    <property type="component" value="Chromosome"/>
</dbReference>
<proteinExistence type="predicted"/>
<accession>E3H9F0</accession>
<dbReference type="RefSeq" id="WP_013387726.1">
    <property type="nucleotide sequence ID" value="NC_014632.1"/>
</dbReference>
<dbReference type="STRING" id="572544.Ilyop_1278"/>
<keyword evidence="1" id="KW-0472">Membrane</keyword>
<organism evidence="2 3">
    <name type="scientific">Ilyobacter polytropus (strain ATCC 51220 / DSM 2926 / LMG 16218 / CuHBu1)</name>
    <dbReference type="NCBI Taxonomy" id="572544"/>
    <lineage>
        <taxon>Bacteria</taxon>
        <taxon>Fusobacteriati</taxon>
        <taxon>Fusobacteriota</taxon>
        <taxon>Fusobacteriia</taxon>
        <taxon>Fusobacteriales</taxon>
        <taxon>Fusobacteriaceae</taxon>
        <taxon>Ilyobacter</taxon>
    </lineage>
</organism>
<dbReference type="EMBL" id="CP002281">
    <property type="protein sequence ID" value="ADO83059.1"/>
    <property type="molecule type" value="Genomic_DNA"/>
</dbReference>
<evidence type="ECO:0000256" key="1">
    <source>
        <dbReference type="SAM" id="Phobius"/>
    </source>
</evidence>
<dbReference type="HOGENOM" id="CLU_2436840_0_0_0"/>
<name>E3H9F0_ILYPC</name>
<feature type="transmembrane region" description="Helical" evidence="1">
    <location>
        <begin position="7"/>
        <end position="29"/>
    </location>
</feature>
<protein>
    <recommendedName>
        <fullName evidence="4">Septum formation initiator</fullName>
    </recommendedName>
</protein>
<dbReference type="AlphaFoldDB" id="E3H9F0"/>
<evidence type="ECO:0000313" key="3">
    <source>
        <dbReference type="Proteomes" id="UP000006875"/>
    </source>
</evidence>
<reference evidence="2 3" key="1">
    <citation type="journal article" date="2010" name="Stand. Genomic Sci.">
        <title>Complete genome sequence of Ilyobacter polytropus type strain (CuHbu1).</title>
        <authorList>
            <person name="Sikorski J."/>
            <person name="Chertkov O."/>
            <person name="Lapidus A."/>
            <person name="Nolan M."/>
            <person name="Lucas S."/>
            <person name="Del Rio T.G."/>
            <person name="Tice H."/>
            <person name="Cheng J.F."/>
            <person name="Tapia R."/>
            <person name="Han C."/>
            <person name="Goodwin L."/>
            <person name="Pitluck S."/>
            <person name="Liolios K."/>
            <person name="Ivanova N."/>
            <person name="Mavromatis K."/>
            <person name="Mikhailova N."/>
            <person name="Pati A."/>
            <person name="Chen A."/>
            <person name="Palaniappan K."/>
            <person name="Land M."/>
            <person name="Hauser L."/>
            <person name="Chang Y.J."/>
            <person name="Jeffries C.D."/>
            <person name="Brambilla E."/>
            <person name="Yasawong M."/>
            <person name="Rohde M."/>
            <person name="Pukall R."/>
            <person name="Spring S."/>
            <person name="Goker M."/>
            <person name="Woyke T."/>
            <person name="Bristow J."/>
            <person name="Eisen J.A."/>
            <person name="Markowitz V."/>
            <person name="Hugenholtz P."/>
            <person name="Kyrpides N.C."/>
            <person name="Klenk H.P."/>
        </authorList>
    </citation>
    <scope>NUCLEOTIDE SEQUENCE [LARGE SCALE GENOMIC DNA]</scope>
    <source>
        <strain evidence="3">ATCC 51220 / DSM 2926 / LMG 16218 / CuHBu1</strain>
    </source>
</reference>
<keyword evidence="1" id="KW-0812">Transmembrane</keyword>
<evidence type="ECO:0000313" key="2">
    <source>
        <dbReference type="EMBL" id="ADO83059.1"/>
    </source>
</evidence>
<keyword evidence="1" id="KW-1133">Transmembrane helix</keyword>
<dbReference type="OrthoDB" id="88993at2"/>
<evidence type="ECO:0008006" key="4">
    <source>
        <dbReference type="Google" id="ProtNLM"/>
    </source>
</evidence>